<name>A0A3A3G8C2_9BURK</name>
<proteinExistence type="predicted"/>
<dbReference type="EMBL" id="QYUQ01000002">
    <property type="protein sequence ID" value="RJG04221.1"/>
    <property type="molecule type" value="Genomic_DNA"/>
</dbReference>
<evidence type="ECO:0000313" key="2">
    <source>
        <dbReference type="EMBL" id="RJG04221.1"/>
    </source>
</evidence>
<dbReference type="InterPro" id="IPR028098">
    <property type="entry name" value="Glyco_trans_4-like_N"/>
</dbReference>
<keyword evidence="2" id="KW-0808">Transferase</keyword>
<reference evidence="3" key="1">
    <citation type="submission" date="2018-09" db="EMBL/GenBank/DDBJ databases">
        <authorList>
            <person name="Zhu H."/>
        </authorList>
    </citation>
    <scope>NUCLEOTIDE SEQUENCE [LARGE SCALE GENOMIC DNA]</scope>
    <source>
        <strain evidence="3">K1S02-23</strain>
    </source>
</reference>
<dbReference type="PANTHER" id="PTHR45947">
    <property type="entry name" value="SULFOQUINOVOSYL TRANSFERASE SQD2"/>
    <property type="match status" value="1"/>
</dbReference>
<protein>
    <submittedName>
        <fullName evidence="2">Glycosyltransferase family 1 protein</fullName>
    </submittedName>
</protein>
<dbReference type="OrthoDB" id="8779556at2"/>
<dbReference type="SUPFAM" id="SSF53756">
    <property type="entry name" value="UDP-Glycosyltransferase/glycogen phosphorylase"/>
    <property type="match status" value="1"/>
</dbReference>
<dbReference type="Proteomes" id="UP000266327">
    <property type="component" value="Unassembled WGS sequence"/>
</dbReference>
<accession>A0A3A3G8C2</accession>
<sequence length="371" mass="40737">MFYAAEGGGVSSYLNAKARWLARRSRIRHTIVSPSIRGDGGNPDVVQIPGITFPGIDGYRMPRSIGATCRILQDLQPDLIEVGDAGPCAWAALRMKRRQQIPVVAFYHSDLPALIGRQFGKLGQQGAIKYLQYIYRQCDLVLAPSHMMVQQLAAMGLPAAVHQPLGVDTWMFCPQRRDATLRAQLRLPANTRLLVYAGRFTPEKKLHFLIEAVRKLGKAYHLVLIGSGEELPRCRQTTFIPFVRDTRLLAELLASCDVLVHPGDCETFGLIILEAMACGLPVVGTTGGGVGELVDEQTGVLVAPNSAASLCEGIEAIFQRDLARLGANARRKATSEYDWDRIMPQLLHRYAGLLATHQRAELEAGIAYVAK</sequence>
<dbReference type="GO" id="GO:0016757">
    <property type="term" value="F:glycosyltransferase activity"/>
    <property type="evidence" value="ECO:0007669"/>
    <property type="project" value="InterPro"/>
</dbReference>
<dbReference type="Pfam" id="PF13439">
    <property type="entry name" value="Glyco_transf_4"/>
    <property type="match status" value="1"/>
</dbReference>
<comment type="caution">
    <text evidence="2">The sequence shown here is derived from an EMBL/GenBank/DDBJ whole genome shotgun (WGS) entry which is preliminary data.</text>
</comment>
<evidence type="ECO:0000259" key="1">
    <source>
        <dbReference type="Pfam" id="PF13439"/>
    </source>
</evidence>
<feature type="domain" description="Glycosyltransferase subfamily 4-like N-terminal" evidence="1">
    <location>
        <begin position="8"/>
        <end position="169"/>
    </location>
</feature>
<dbReference type="PANTHER" id="PTHR45947:SF3">
    <property type="entry name" value="SULFOQUINOVOSYL TRANSFERASE SQD2"/>
    <property type="match status" value="1"/>
</dbReference>
<evidence type="ECO:0000313" key="3">
    <source>
        <dbReference type="Proteomes" id="UP000266327"/>
    </source>
</evidence>
<gene>
    <name evidence="2" type="ORF">D3878_04505</name>
</gene>
<organism evidence="2 3">
    <name type="scientific">Noviherbaspirillum sedimenti</name>
    <dbReference type="NCBI Taxonomy" id="2320865"/>
    <lineage>
        <taxon>Bacteria</taxon>
        <taxon>Pseudomonadati</taxon>
        <taxon>Pseudomonadota</taxon>
        <taxon>Betaproteobacteria</taxon>
        <taxon>Burkholderiales</taxon>
        <taxon>Oxalobacteraceae</taxon>
        <taxon>Noviherbaspirillum</taxon>
    </lineage>
</organism>
<dbReference type="Pfam" id="PF13692">
    <property type="entry name" value="Glyco_trans_1_4"/>
    <property type="match status" value="1"/>
</dbReference>
<keyword evidence="3" id="KW-1185">Reference proteome</keyword>
<dbReference type="Gene3D" id="3.40.50.2000">
    <property type="entry name" value="Glycogen Phosphorylase B"/>
    <property type="match status" value="2"/>
</dbReference>
<dbReference type="AlphaFoldDB" id="A0A3A3G8C2"/>
<dbReference type="InterPro" id="IPR050194">
    <property type="entry name" value="Glycosyltransferase_grp1"/>
</dbReference>